<dbReference type="AlphaFoldDB" id="A0A3T1D6C7"/>
<evidence type="ECO:0000256" key="7">
    <source>
        <dbReference type="ARBA" id="ARBA00041900"/>
    </source>
</evidence>
<evidence type="ECO:0000256" key="1">
    <source>
        <dbReference type="ARBA" id="ARBA00001974"/>
    </source>
</evidence>
<dbReference type="InterPro" id="IPR014105">
    <property type="entry name" value="Carotenoid/retinoid_OxRdtase"/>
</dbReference>
<evidence type="ECO:0000256" key="8">
    <source>
        <dbReference type="ARBA" id="ARBA00042619"/>
    </source>
</evidence>
<dbReference type="EMBL" id="AP019400">
    <property type="protein sequence ID" value="BBI33636.1"/>
    <property type="molecule type" value="Genomic_DNA"/>
</dbReference>
<dbReference type="PANTHER" id="PTHR43734:SF7">
    <property type="entry name" value="4,4'-DIAPONEUROSPORENE OXYGENASE"/>
    <property type="match status" value="1"/>
</dbReference>
<dbReference type="GO" id="GO:0016491">
    <property type="term" value="F:oxidoreductase activity"/>
    <property type="evidence" value="ECO:0007669"/>
    <property type="project" value="UniProtKB-KW"/>
</dbReference>
<keyword evidence="13" id="KW-1185">Reference proteome</keyword>
<dbReference type="InterPro" id="IPR002937">
    <property type="entry name" value="Amino_oxidase"/>
</dbReference>
<gene>
    <name evidence="12" type="primary">crtP_2</name>
    <name evidence="12" type="ORF">KCTCHS21_30350</name>
</gene>
<dbReference type="PANTHER" id="PTHR43734">
    <property type="entry name" value="PHYTOENE DESATURASE"/>
    <property type="match status" value="1"/>
</dbReference>
<accession>A0A3T1D6C7</accession>
<keyword evidence="3 10" id="KW-0560">Oxidoreductase</keyword>
<name>A0A3T1D6C7_9BACL</name>
<evidence type="ECO:0000313" key="12">
    <source>
        <dbReference type="EMBL" id="BBI33636.1"/>
    </source>
</evidence>
<evidence type="ECO:0000256" key="3">
    <source>
        <dbReference type="ARBA" id="ARBA00023002"/>
    </source>
</evidence>
<dbReference type="OrthoDB" id="9814556at2"/>
<protein>
    <recommendedName>
        <fullName evidence="6">4,4'-diaponeurosporene oxygenase</fullName>
    </recommendedName>
    <alternativeName>
        <fullName evidence="7">4,4'-diaponeurosporene oxidase</fullName>
    </alternativeName>
    <alternativeName>
        <fullName evidence="8">Carotenoid oxidase</fullName>
    </alternativeName>
</protein>
<reference evidence="12 13" key="1">
    <citation type="submission" date="2019-01" db="EMBL/GenBank/DDBJ databases">
        <title>Complete genome sequence of Cohnella hallensis HS21 isolated from Korean fir (Abies koreana) rhizospheric soil.</title>
        <authorList>
            <person name="Jiang L."/>
            <person name="Kang S.W."/>
            <person name="Kim S."/>
            <person name="Jung J."/>
            <person name="Kim C.Y."/>
            <person name="Kim D.H."/>
            <person name="Kim S.W."/>
            <person name="Lee J."/>
        </authorList>
    </citation>
    <scope>NUCLEOTIDE SEQUENCE [LARGE SCALE GENOMIC DNA]</scope>
    <source>
        <strain evidence="12 13">HS21</strain>
    </source>
</reference>
<evidence type="ECO:0000256" key="10">
    <source>
        <dbReference type="RuleBase" id="RU362075"/>
    </source>
</evidence>
<evidence type="ECO:0000256" key="9">
    <source>
        <dbReference type="ARBA" id="ARBA00048532"/>
    </source>
</evidence>
<evidence type="ECO:0000256" key="5">
    <source>
        <dbReference type="ARBA" id="ARBA00038194"/>
    </source>
</evidence>
<dbReference type="SUPFAM" id="SSF51905">
    <property type="entry name" value="FAD/NAD(P)-binding domain"/>
    <property type="match status" value="1"/>
</dbReference>
<dbReference type="InterPro" id="IPR036188">
    <property type="entry name" value="FAD/NAD-bd_sf"/>
</dbReference>
<evidence type="ECO:0000259" key="11">
    <source>
        <dbReference type="Pfam" id="PF01593"/>
    </source>
</evidence>
<feature type="domain" description="Amine oxidase" evidence="11">
    <location>
        <begin position="11"/>
        <end position="485"/>
    </location>
</feature>
<comment type="cofactor">
    <cofactor evidence="1">
        <name>FAD</name>
        <dbReference type="ChEBI" id="CHEBI:57692"/>
    </cofactor>
</comment>
<dbReference type="Pfam" id="PF01593">
    <property type="entry name" value="Amino_oxidase"/>
    <property type="match status" value="1"/>
</dbReference>
<dbReference type="Gene3D" id="3.50.50.60">
    <property type="entry name" value="FAD/NAD(P)-binding domain"/>
    <property type="match status" value="2"/>
</dbReference>
<keyword evidence="2 10" id="KW-0125">Carotenoid biosynthesis</keyword>
<comment type="similarity">
    <text evidence="5">Belongs to the carotenoid/retinoid oxidoreductase family. CrtP subfamily.</text>
</comment>
<evidence type="ECO:0000256" key="6">
    <source>
        <dbReference type="ARBA" id="ARBA00039159"/>
    </source>
</evidence>
<dbReference type="NCBIfam" id="TIGR02734">
    <property type="entry name" value="crtI_fam"/>
    <property type="match status" value="1"/>
</dbReference>
<dbReference type="RefSeq" id="WP_130609656.1">
    <property type="nucleotide sequence ID" value="NZ_AP019400.1"/>
</dbReference>
<comment type="pathway">
    <text evidence="4">Carotenoid biosynthesis; staphyloxanthin biosynthesis; staphyloxanthin from farnesyl diphosphate: step 3/5.</text>
</comment>
<evidence type="ECO:0000256" key="2">
    <source>
        <dbReference type="ARBA" id="ARBA00022746"/>
    </source>
</evidence>
<proteinExistence type="inferred from homology"/>
<sequence length="491" mass="54316">MKRVVVIGGGLGGLSAAIRLATAGFSVTVLEQQPTLGGKLQRIQLGHYTFDRGPSTITMPEAFRRVFTSAGRKMEDYIQLYKLNEGTRNIFSDGTTVDLSSDLEAVESQISAYSLEDAAQYKSFMKESEILYRLAECNFMTQILGWKEKLQPRMALAFARVRPFMTMDKLLRRYFHHPNTIAMFGRYATYVGSSPWSAPAIFGMLPHMENALGIYGVKGGTYAIVEGFSRLARELGVTIKTGVRVTRILSRNGRAVGVSTDQGYYDADYIVANGDVLSVCEELLDDKDRGAMSRKKVTEYEPSLSGFVQLVGVKQEYPQLLHHNVFYPNTYSEEFQDLFIHRVPPSDPAIYVCHSGHSERGMAPEGASNLFILVNAPYLSDLVNWDNPFTKQYGERILDKLASLGIEGLRDAEVRMSYTPLQLKQDTSAYRGAIYGISSNSPRQTFARPSNRGPISGLWFVGGTTHPGGGTPMVAMSGQLVAESLIKHSGV</sequence>
<organism evidence="12 13">
    <name type="scientific">Cohnella abietis</name>
    <dbReference type="NCBI Taxonomy" id="2507935"/>
    <lineage>
        <taxon>Bacteria</taxon>
        <taxon>Bacillati</taxon>
        <taxon>Bacillota</taxon>
        <taxon>Bacilli</taxon>
        <taxon>Bacillales</taxon>
        <taxon>Paenibacillaceae</taxon>
        <taxon>Cohnella</taxon>
    </lineage>
</organism>
<dbReference type="Proteomes" id="UP000289856">
    <property type="component" value="Chromosome"/>
</dbReference>
<evidence type="ECO:0000313" key="13">
    <source>
        <dbReference type="Proteomes" id="UP000289856"/>
    </source>
</evidence>
<dbReference type="PRINTS" id="PR00411">
    <property type="entry name" value="PNDRDTASEI"/>
</dbReference>
<evidence type="ECO:0000256" key="4">
    <source>
        <dbReference type="ARBA" id="ARBA00037901"/>
    </source>
</evidence>
<comment type="catalytic activity">
    <reaction evidence="9">
        <text>all-trans-4,4'-diaponeurosporene + 2 AH2 + 2 O2 = 4,4'-diaponeurosporenal + 2 A + 3 H2O</text>
        <dbReference type="Rhea" id="RHEA:56104"/>
        <dbReference type="ChEBI" id="CHEBI:13193"/>
        <dbReference type="ChEBI" id="CHEBI:15377"/>
        <dbReference type="ChEBI" id="CHEBI:15379"/>
        <dbReference type="ChEBI" id="CHEBI:17499"/>
        <dbReference type="ChEBI" id="CHEBI:62743"/>
        <dbReference type="ChEBI" id="CHEBI:79065"/>
    </reaction>
</comment>
<dbReference type="GO" id="GO:0016117">
    <property type="term" value="P:carotenoid biosynthetic process"/>
    <property type="evidence" value="ECO:0007669"/>
    <property type="project" value="UniProtKB-KW"/>
</dbReference>
<dbReference type="KEGG" id="cohn:KCTCHS21_30350"/>